<sequence>MRQERWRQARRPCSATLTGRPFNRLFPQQASDHIVRKDGSC</sequence>
<protein>
    <submittedName>
        <fullName evidence="2">Uncharacterized protein</fullName>
    </submittedName>
</protein>
<evidence type="ECO:0000256" key="1">
    <source>
        <dbReference type="SAM" id="MobiDB-lite"/>
    </source>
</evidence>
<feature type="region of interest" description="Disordered" evidence="1">
    <location>
        <begin position="1"/>
        <end position="21"/>
    </location>
</feature>
<comment type="caution">
    <text evidence="2">The sequence shown here is derived from an EMBL/GenBank/DDBJ whole genome shotgun (WGS) entry which is preliminary data.</text>
</comment>
<reference evidence="2 3" key="1">
    <citation type="submission" date="2018-05" db="EMBL/GenBank/DDBJ databases">
        <title>A metagenomic window into the 2 km-deep terrestrial subsurface aquifer revealed taxonomically and functionally diverse microbial community comprising novel uncultured bacterial lineages.</title>
        <authorList>
            <person name="Kadnikov V.V."/>
            <person name="Mardanov A.V."/>
            <person name="Beletsky A.V."/>
            <person name="Banks D."/>
            <person name="Pimenov N.V."/>
            <person name="Frank Y.A."/>
            <person name="Karnachuk O.V."/>
            <person name="Ravin N.V."/>
        </authorList>
    </citation>
    <scope>NUCLEOTIDE SEQUENCE [LARGE SCALE GENOMIC DNA]</scope>
    <source>
        <strain evidence="2">BY5</strain>
    </source>
</reference>
<dbReference type="AlphaFoldDB" id="A0A367ZJN9"/>
<accession>A0A367ZJN9</accession>
<dbReference type="EMBL" id="QOQW01000030">
    <property type="protein sequence ID" value="RCK77949.1"/>
    <property type="molecule type" value="Genomic_DNA"/>
</dbReference>
<evidence type="ECO:0000313" key="3">
    <source>
        <dbReference type="Proteomes" id="UP000252355"/>
    </source>
</evidence>
<proteinExistence type="predicted"/>
<gene>
    <name evidence="2" type="ORF">OZSIB_1987</name>
</gene>
<evidence type="ECO:0000313" key="2">
    <source>
        <dbReference type="EMBL" id="RCK77949.1"/>
    </source>
</evidence>
<organism evidence="2 3">
    <name type="scientific">Candidatus Ozemobacter sibiricus</name>
    <dbReference type="NCBI Taxonomy" id="2268124"/>
    <lineage>
        <taxon>Bacteria</taxon>
        <taxon>Candidatus Ozemobacteria</taxon>
        <taxon>Candidatus Ozemobacterales</taxon>
        <taxon>Candidatus Ozemobacteraceae</taxon>
        <taxon>Candidatus Ozemobacter</taxon>
    </lineage>
</organism>
<dbReference type="Proteomes" id="UP000252355">
    <property type="component" value="Unassembled WGS sequence"/>
</dbReference>
<name>A0A367ZJN9_9BACT</name>